<organism evidence="1 2">
    <name type="scientific">Entamoeba invadens IP1</name>
    <dbReference type="NCBI Taxonomy" id="370355"/>
    <lineage>
        <taxon>Eukaryota</taxon>
        <taxon>Amoebozoa</taxon>
        <taxon>Evosea</taxon>
        <taxon>Archamoebae</taxon>
        <taxon>Mastigamoebida</taxon>
        <taxon>Entamoebidae</taxon>
        <taxon>Entamoeba</taxon>
    </lineage>
</organism>
<dbReference type="RefSeq" id="XP_004186101.1">
    <property type="nucleotide sequence ID" value="XM_004186053.1"/>
</dbReference>
<proteinExistence type="predicted"/>
<name>A0A0A1TZ02_ENTIV</name>
<sequence length="227" mass="25310">AVSSCIQLVDVIGQLHGYRVLVQCGISEVLCWGVSRKERRIQVSSLMLIGHIFDSDIHSINPQALALLTEKMVSIVENGLHEGVCYAIWDLNLLISNLQREVAFLFGRVVKAVIAVVTKNVLIKPAVLQKNVVMIMTTIGALDPEIVVDYLALLTSEETLPHVLTIPNEFIRFNVLRLLGVLICLKPQNCLKNVSCIGRIYTEALKQYPHLIEIWSKIQAAFAPFNL</sequence>
<accession>A0A0A1TZ02</accession>
<evidence type="ECO:0000313" key="1">
    <source>
        <dbReference type="EMBL" id="ELP86755.1"/>
    </source>
</evidence>
<keyword evidence="2" id="KW-1185">Reference proteome</keyword>
<dbReference type="AlphaFoldDB" id="A0A0A1TZ02"/>
<dbReference type="KEGG" id="eiv:EIN_308310"/>
<dbReference type="InterPro" id="IPR016024">
    <property type="entry name" value="ARM-type_fold"/>
</dbReference>
<dbReference type="SUPFAM" id="SSF48371">
    <property type="entry name" value="ARM repeat"/>
    <property type="match status" value="1"/>
</dbReference>
<dbReference type="VEuPathDB" id="AmoebaDB:EIN_308310"/>
<dbReference type="OrthoDB" id="28215at2759"/>
<dbReference type="GeneID" id="14885734"/>
<evidence type="ECO:0000313" key="2">
    <source>
        <dbReference type="Proteomes" id="UP000014680"/>
    </source>
</evidence>
<dbReference type="EMBL" id="KB206936">
    <property type="protein sequence ID" value="ELP86755.1"/>
    <property type="molecule type" value="Genomic_DNA"/>
</dbReference>
<gene>
    <name evidence="1" type="ORF">EIN_308310</name>
</gene>
<reference evidence="1 2" key="1">
    <citation type="submission" date="2012-10" db="EMBL/GenBank/DDBJ databases">
        <authorList>
            <person name="Zafar N."/>
            <person name="Inman J."/>
            <person name="Hall N."/>
            <person name="Lorenzi H."/>
            <person name="Caler E."/>
        </authorList>
    </citation>
    <scope>NUCLEOTIDE SEQUENCE [LARGE SCALE GENOMIC DNA]</scope>
    <source>
        <strain evidence="1 2">IP1</strain>
    </source>
</reference>
<feature type="non-terminal residue" evidence="1">
    <location>
        <position position="1"/>
    </location>
</feature>
<dbReference type="Proteomes" id="UP000014680">
    <property type="component" value="Unassembled WGS sequence"/>
</dbReference>
<protein>
    <submittedName>
        <fullName evidence="1">Uncharacterized protein</fullName>
    </submittedName>
</protein>